<evidence type="ECO:0000256" key="1">
    <source>
        <dbReference type="SAM" id="MobiDB-lite"/>
    </source>
</evidence>
<dbReference type="Proteomes" id="UP001341281">
    <property type="component" value="Chromosome 07"/>
</dbReference>
<organism evidence="2 3">
    <name type="scientific">Paspalum notatum var. saurae</name>
    <dbReference type="NCBI Taxonomy" id="547442"/>
    <lineage>
        <taxon>Eukaryota</taxon>
        <taxon>Viridiplantae</taxon>
        <taxon>Streptophyta</taxon>
        <taxon>Embryophyta</taxon>
        <taxon>Tracheophyta</taxon>
        <taxon>Spermatophyta</taxon>
        <taxon>Magnoliopsida</taxon>
        <taxon>Liliopsida</taxon>
        <taxon>Poales</taxon>
        <taxon>Poaceae</taxon>
        <taxon>PACMAD clade</taxon>
        <taxon>Panicoideae</taxon>
        <taxon>Andropogonodae</taxon>
        <taxon>Paspaleae</taxon>
        <taxon>Paspalinae</taxon>
        <taxon>Paspalum</taxon>
    </lineage>
</organism>
<sequence length="108" mass="11486">MTRWCTVPPSPSNEAINSTTQSPHQPASATPSPTRKASPNGRNTAADQLSPLSESSPSAPAKFPHCGLIRLVGCIRFEVLRAPPEFFLCAAVESARKLMGSGGNWRVV</sequence>
<evidence type="ECO:0000313" key="3">
    <source>
        <dbReference type="Proteomes" id="UP001341281"/>
    </source>
</evidence>
<accession>A0AAQ3U808</accession>
<dbReference type="AlphaFoldDB" id="A0AAQ3U808"/>
<gene>
    <name evidence="2" type="ORF">U9M48_033874</name>
</gene>
<feature type="region of interest" description="Disordered" evidence="1">
    <location>
        <begin position="1"/>
        <end position="61"/>
    </location>
</feature>
<feature type="compositionally biased region" description="Polar residues" evidence="1">
    <location>
        <begin position="12"/>
        <end position="47"/>
    </location>
</feature>
<name>A0AAQ3U808_PASNO</name>
<proteinExistence type="predicted"/>
<feature type="compositionally biased region" description="Low complexity" evidence="1">
    <location>
        <begin position="49"/>
        <end position="61"/>
    </location>
</feature>
<keyword evidence="3" id="KW-1185">Reference proteome</keyword>
<protein>
    <submittedName>
        <fullName evidence="2">Uncharacterized protein</fullName>
    </submittedName>
</protein>
<evidence type="ECO:0000313" key="2">
    <source>
        <dbReference type="EMBL" id="WVZ87194.1"/>
    </source>
</evidence>
<dbReference type="EMBL" id="CP144751">
    <property type="protein sequence ID" value="WVZ87194.1"/>
    <property type="molecule type" value="Genomic_DNA"/>
</dbReference>
<reference evidence="2 3" key="1">
    <citation type="submission" date="2024-02" db="EMBL/GenBank/DDBJ databases">
        <title>High-quality chromosome-scale genome assembly of Pensacola bahiagrass (Paspalum notatum Flugge var. saurae).</title>
        <authorList>
            <person name="Vega J.M."/>
            <person name="Podio M."/>
            <person name="Orjuela J."/>
            <person name="Siena L.A."/>
            <person name="Pessino S.C."/>
            <person name="Combes M.C."/>
            <person name="Mariac C."/>
            <person name="Albertini E."/>
            <person name="Pupilli F."/>
            <person name="Ortiz J.P.A."/>
            <person name="Leblanc O."/>
        </authorList>
    </citation>
    <scope>NUCLEOTIDE SEQUENCE [LARGE SCALE GENOMIC DNA]</scope>
    <source>
        <strain evidence="2">R1</strain>
        <tissue evidence="2">Leaf</tissue>
    </source>
</reference>